<accession>A0A2P2R5E0</accession>
<proteinExistence type="predicted"/>
<protein>
    <submittedName>
        <fullName evidence="1">Uncharacterized protein</fullName>
    </submittedName>
</protein>
<sequence length="36" mass="4223">MCLPKNFCYLFTNGLCALKLNAFCHFLHSFLRKCPQ</sequence>
<evidence type="ECO:0000313" key="1">
    <source>
        <dbReference type="EMBL" id="MBX74438.1"/>
    </source>
</evidence>
<dbReference type="AlphaFoldDB" id="A0A2P2R5E0"/>
<dbReference type="EMBL" id="GGEC01093954">
    <property type="protein sequence ID" value="MBX74438.1"/>
    <property type="molecule type" value="Transcribed_RNA"/>
</dbReference>
<organism evidence="1">
    <name type="scientific">Rhizophora mucronata</name>
    <name type="common">Asiatic mangrove</name>
    <dbReference type="NCBI Taxonomy" id="61149"/>
    <lineage>
        <taxon>Eukaryota</taxon>
        <taxon>Viridiplantae</taxon>
        <taxon>Streptophyta</taxon>
        <taxon>Embryophyta</taxon>
        <taxon>Tracheophyta</taxon>
        <taxon>Spermatophyta</taxon>
        <taxon>Magnoliopsida</taxon>
        <taxon>eudicotyledons</taxon>
        <taxon>Gunneridae</taxon>
        <taxon>Pentapetalae</taxon>
        <taxon>rosids</taxon>
        <taxon>fabids</taxon>
        <taxon>Malpighiales</taxon>
        <taxon>Rhizophoraceae</taxon>
        <taxon>Rhizophora</taxon>
    </lineage>
</organism>
<reference evidence="1" key="1">
    <citation type="submission" date="2018-02" db="EMBL/GenBank/DDBJ databases">
        <title>Rhizophora mucronata_Transcriptome.</title>
        <authorList>
            <person name="Meera S.P."/>
            <person name="Sreeshan A."/>
            <person name="Augustine A."/>
        </authorList>
    </citation>
    <scope>NUCLEOTIDE SEQUENCE</scope>
    <source>
        <tissue evidence="1">Leaf</tissue>
    </source>
</reference>
<name>A0A2P2R5E0_RHIMU</name>